<keyword evidence="10" id="KW-1185">Reference proteome</keyword>
<comment type="subunit">
    <text evidence="8">Component of the Mediator complex.</text>
</comment>
<evidence type="ECO:0000256" key="6">
    <source>
        <dbReference type="ARBA" id="ARBA00023163"/>
    </source>
</evidence>
<keyword evidence="6 8" id="KW-0804">Transcription</keyword>
<evidence type="ECO:0000256" key="3">
    <source>
        <dbReference type="ARBA" id="ARBA00020631"/>
    </source>
</evidence>
<evidence type="ECO:0000256" key="7">
    <source>
        <dbReference type="ARBA" id="ARBA00023242"/>
    </source>
</evidence>
<organism evidence="9 10">
    <name type="scientific">Cerrena zonata</name>
    <dbReference type="NCBI Taxonomy" id="2478898"/>
    <lineage>
        <taxon>Eukaryota</taxon>
        <taxon>Fungi</taxon>
        <taxon>Dikarya</taxon>
        <taxon>Basidiomycota</taxon>
        <taxon>Agaricomycotina</taxon>
        <taxon>Agaricomycetes</taxon>
        <taxon>Polyporales</taxon>
        <taxon>Cerrenaceae</taxon>
        <taxon>Cerrena</taxon>
    </lineage>
</organism>
<dbReference type="AlphaFoldDB" id="A0AAW0GNC3"/>
<dbReference type="GO" id="GO:0006357">
    <property type="term" value="P:regulation of transcription by RNA polymerase II"/>
    <property type="evidence" value="ECO:0007669"/>
    <property type="project" value="InterPro"/>
</dbReference>
<dbReference type="PANTHER" id="PTHR21428">
    <property type="entry name" value="MEDIATOR OF RNA POLYMERASE II TRANSCRIPTION SUBUNIT 7"/>
    <property type="match status" value="1"/>
</dbReference>
<dbReference type="PANTHER" id="PTHR21428:SF11">
    <property type="entry name" value="MEDIATOR OF RNA POLYMERASE II TRANSCRIPTION SUBUNIT 7"/>
    <property type="match status" value="1"/>
</dbReference>
<evidence type="ECO:0000256" key="1">
    <source>
        <dbReference type="ARBA" id="ARBA00004123"/>
    </source>
</evidence>
<proteinExistence type="inferred from homology"/>
<keyword evidence="7 8" id="KW-0539">Nucleus</keyword>
<dbReference type="EMBL" id="JASBNA010000002">
    <property type="protein sequence ID" value="KAK7694986.1"/>
    <property type="molecule type" value="Genomic_DNA"/>
</dbReference>
<evidence type="ECO:0000256" key="2">
    <source>
        <dbReference type="ARBA" id="ARBA00009994"/>
    </source>
</evidence>
<evidence type="ECO:0000256" key="4">
    <source>
        <dbReference type="ARBA" id="ARBA00023015"/>
    </source>
</evidence>
<dbReference type="InterPro" id="IPR044888">
    <property type="entry name" value="Mediatior_Med7_sf"/>
</dbReference>
<comment type="similarity">
    <text evidence="2 8">Belongs to the Mediator complex subunit 7 family.</text>
</comment>
<keyword evidence="5 8" id="KW-0010">Activator</keyword>
<evidence type="ECO:0000313" key="10">
    <source>
        <dbReference type="Proteomes" id="UP001385951"/>
    </source>
</evidence>
<dbReference type="Proteomes" id="UP001385951">
    <property type="component" value="Unassembled WGS sequence"/>
</dbReference>
<name>A0AAW0GNC3_9APHY</name>
<dbReference type="GO" id="GO:0003712">
    <property type="term" value="F:transcription coregulator activity"/>
    <property type="evidence" value="ECO:0007669"/>
    <property type="project" value="InterPro"/>
</dbReference>
<dbReference type="SUPFAM" id="SSF140718">
    <property type="entry name" value="Mediator hinge subcomplex-like"/>
    <property type="match status" value="1"/>
</dbReference>
<reference evidence="9 10" key="1">
    <citation type="submission" date="2022-09" db="EMBL/GenBank/DDBJ databases">
        <authorList>
            <person name="Palmer J.M."/>
        </authorList>
    </citation>
    <scope>NUCLEOTIDE SEQUENCE [LARGE SCALE GENOMIC DNA]</scope>
    <source>
        <strain evidence="9 10">DSM 7382</strain>
    </source>
</reference>
<dbReference type="GO" id="GO:0016592">
    <property type="term" value="C:mediator complex"/>
    <property type="evidence" value="ECO:0007669"/>
    <property type="project" value="InterPro"/>
</dbReference>
<dbReference type="InterPro" id="IPR037212">
    <property type="entry name" value="Med7/Med21-like"/>
</dbReference>
<evidence type="ECO:0000256" key="5">
    <source>
        <dbReference type="ARBA" id="ARBA00023159"/>
    </source>
</evidence>
<dbReference type="GO" id="GO:0070847">
    <property type="term" value="C:core mediator complex"/>
    <property type="evidence" value="ECO:0007669"/>
    <property type="project" value="TreeGrafter"/>
</dbReference>
<gene>
    <name evidence="9" type="ORF">QCA50_002174</name>
</gene>
<dbReference type="InterPro" id="IPR009244">
    <property type="entry name" value="Mediatior_Med7"/>
</dbReference>
<accession>A0AAW0GNC3</accession>
<protein>
    <recommendedName>
        <fullName evidence="3 8">Mediator of RNA polymerase II transcription subunit 7</fullName>
    </recommendedName>
</protein>
<evidence type="ECO:0000256" key="8">
    <source>
        <dbReference type="RuleBase" id="RU364060"/>
    </source>
</evidence>
<comment type="subcellular location">
    <subcellularLocation>
        <location evidence="1 8">Nucleus</location>
    </subcellularLocation>
</comment>
<dbReference type="Gene3D" id="6.10.140.200">
    <property type="match status" value="1"/>
</dbReference>
<dbReference type="Pfam" id="PF05983">
    <property type="entry name" value="Med7"/>
    <property type="match status" value="1"/>
</dbReference>
<keyword evidence="4 8" id="KW-0805">Transcription regulation</keyword>
<comment type="caution">
    <text evidence="9">The sequence shown here is derived from an EMBL/GenBank/DDBJ whole genome shotgun (WGS) entry which is preliminary data.</text>
</comment>
<sequence length="133" mass="14990">MSDGEQQPEWMRHVEWITILGQNIMAAANDLRPIQARGNLELMMKRQLELRREETKAIHEKCDNLEAMLEDMRKSTHDSSDNSVANISDSLASVTNALVTSMGNTKGKAVDRSAVDTKTLTDEDVFRWAEEIG</sequence>
<evidence type="ECO:0000313" key="9">
    <source>
        <dbReference type="EMBL" id="KAK7694986.1"/>
    </source>
</evidence>
<comment type="function">
    <text evidence="8">Component of the Mediator complex, a coactivator involved in the regulated transcription of nearly all RNA polymerase II-dependent genes. Mediator functions as a bridge to convey information from gene-specific regulatory proteins to the basal RNA polymerase II transcription machinery.</text>
</comment>